<protein>
    <submittedName>
        <fullName evidence="3">Conjugative transposon protein TraM</fullName>
    </submittedName>
</protein>
<reference evidence="3 4" key="1">
    <citation type="journal article" date="2014" name="Genome Announc.">
        <title>Draft Genome Sequences of Three Strains of Bacteroides pyogenes Isolated from a Cat and Swine.</title>
        <authorList>
            <person name="Sakamoto M."/>
            <person name="Oshima K."/>
            <person name="Suda W."/>
            <person name="Kitamura K."/>
            <person name="Iida T."/>
            <person name="Hattori M."/>
            <person name="Ohkuma M."/>
        </authorList>
    </citation>
    <scope>NUCLEOTIDE SEQUENCE [LARGE SCALE GENOMIC DNA]</scope>
    <source>
        <strain evidence="3 4">JCM 6292</strain>
    </source>
</reference>
<feature type="compositionally biased region" description="Low complexity" evidence="1">
    <location>
        <begin position="314"/>
        <end position="332"/>
    </location>
</feature>
<feature type="compositionally biased region" description="Basic and acidic residues" evidence="1">
    <location>
        <begin position="131"/>
        <end position="146"/>
    </location>
</feature>
<feature type="region of interest" description="Disordered" evidence="1">
    <location>
        <begin position="162"/>
        <end position="196"/>
    </location>
</feature>
<feature type="region of interest" description="Disordered" evidence="1">
    <location>
        <begin position="74"/>
        <end position="97"/>
    </location>
</feature>
<sequence>MIPLIIYFPLLFVGYFVIDLFHTEKAEIPDGLATTEYLNPDLPEAKMKGDGIGNKYESMLKSYGKIDDYSALGNIERNEEDTREEYESKYTDEEREQLEAQEAAKLVEMQRQLQESAQKGQEIAQGGSPSEEDRIARSKQREQEAMDELNRAIAQARLQAQQSMMPAATDTADAGQREGKVEASDKKKTDDDEPQEVVKKVKVTSDYFNTLCDNDKETSLIKAIIDENIKAVDGSRVRLRLLDDIEINDVVVPKGSYLYATMSGFGSQRVKGNVQSIMVDNDIIKVSLALYDTDGLEGLYVPSSQFRETTKDVGSGALSNTSSLTNSSTTSGNSLATWGAQTITNAVQKTSNAISKAIKKNNAKLKYGTFVYLINSRSNKKDK</sequence>
<gene>
    <name evidence="3" type="ORF">JCM6292_462</name>
</gene>
<dbReference type="NCBIfam" id="TIGR03779">
    <property type="entry name" value="Bac_Flav_CT_M"/>
    <property type="match status" value="1"/>
</dbReference>
<feature type="region of interest" description="Disordered" evidence="1">
    <location>
        <begin position="112"/>
        <end position="146"/>
    </location>
</feature>
<evidence type="ECO:0000313" key="4">
    <source>
        <dbReference type="Proteomes" id="UP000018861"/>
    </source>
</evidence>
<evidence type="ECO:0000256" key="1">
    <source>
        <dbReference type="SAM" id="MobiDB-lite"/>
    </source>
</evidence>
<dbReference type="Pfam" id="PF12508">
    <property type="entry name" value="Transposon_TraM"/>
    <property type="match status" value="1"/>
</dbReference>
<dbReference type="InterPro" id="IPR055407">
    <property type="entry name" value="TraM_C"/>
</dbReference>
<dbReference type="AlphaFoldDB" id="W4P3Q1"/>
<accession>W4P3Q1</accession>
<dbReference type="CDD" id="cd22249">
    <property type="entry name" value="UDM1_RNF168_RNF169-like"/>
    <property type="match status" value="1"/>
</dbReference>
<dbReference type="InterPro" id="IPR022187">
    <property type="entry name" value="Conjug_transposon_TraM"/>
</dbReference>
<name>W4P3Q1_9BACE</name>
<proteinExistence type="predicted"/>
<feature type="region of interest" description="Disordered" evidence="1">
    <location>
        <begin position="311"/>
        <end position="332"/>
    </location>
</feature>
<organism evidence="3 4">
    <name type="scientific">Bacteroides pyogenes JCM 6292</name>
    <dbReference type="NCBI Taxonomy" id="1235809"/>
    <lineage>
        <taxon>Bacteria</taxon>
        <taxon>Pseudomonadati</taxon>
        <taxon>Bacteroidota</taxon>
        <taxon>Bacteroidia</taxon>
        <taxon>Bacteroidales</taxon>
        <taxon>Bacteroidaceae</taxon>
        <taxon>Bacteroides</taxon>
    </lineage>
</organism>
<comment type="caution">
    <text evidence="3">The sequence shown here is derived from an EMBL/GenBank/DDBJ whole genome shotgun (WGS) entry which is preliminary data.</text>
</comment>
<dbReference type="EMBL" id="BAIQ01000003">
    <property type="protein sequence ID" value="GAE14340.1"/>
    <property type="molecule type" value="Genomic_DNA"/>
</dbReference>
<feature type="domain" description="Conjugative transposon TraM C-terminal" evidence="2">
    <location>
        <begin position="221"/>
        <end position="373"/>
    </location>
</feature>
<dbReference type="Proteomes" id="UP000018861">
    <property type="component" value="Unassembled WGS sequence"/>
</dbReference>
<feature type="compositionally biased region" description="Basic and acidic residues" evidence="1">
    <location>
        <begin position="175"/>
        <end position="190"/>
    </location>
</feature>
<evidence type="ECO:0000259" key="2">
    <source>
        <dbReference type="Pfam" id="PF12508"/>
    </source>
</evidence>
<evidence type="ECO:0000313" key="3">
    <source>
        <dbReference type="EMBL" id="GAE14340.1"/>
    </source>
</evidence>